<dbReference type="EMBL" id="NFDQ01000040">
    <property type="protein sequence ID" value="OTY77150.1"/>
    <property type="molecule type" value="Genomic_DNA"/>
</dbReference>
<gene>
    <name evidence="1" type="ORF">BK749_10645</name>
</gene>
<name>A0A2C9YR92_BACTU</name>
<dbReference type="Proteomes" id="UP000194911">
    <property type="component" value="Unassembled WGS sequence"/>
</dbReference>
<accession>A0A2C9YR92</accession>
<evidence type="ECO:0000313" key="2">
    <source>
        <dbReference type="Proteomes" id="UP000194911"/>
    </source>
</evidence>
<comment type="caution">
    <text evidence="1">The sequence shown here is derived from an EMBL/GenBank/DDBJ whole genome shotgun (WGS) entry which is preliminary data.</text>
</comment>
<reference evidence="1 2" key="1">
    <citation type="submission" date="2016-10" db="EMBL/GenBank/DDBJ databases">
        <title>Comparative genomics of Bacillus thuringiensis reveals a path to pathogens against multiple invertebrate hosts.</title>
        <authorList>
            <person name="Zheng J."/>
            <person name="Gao Q."/>
            <person name="Liu H."/>
            <person name="Peng D."/>
            <person name="Ruan L."/>
            <person name="Sun M."/>
        </authorList>
    </citation>
    <scope>NUCLEOTIDE SEQUENCE [LARGE SCALE GENOMIC DNA]</scope>
    <source>
        <strain evidence="1">BGSC 4CE1</strain>
    </source>
</reference>
<sequence length="29" mass="3573">MFFNHNHIVHLLFKGFETEDELRKKLSEL</sequence>
<protein>
    <submittedName>
        <fullName evidence="1">Uncharacterized protein</fullName>
    </submittedName>
</protein>
<proteinExistence type="predicted"/>
<organism evidence="1 2">
    <name type="scientific">Bacillus thuringiensis serovar vazensis</name>
    <dbReference type="NCBI Taxonomy" id="180867"/>
    <lineage>
        <taxon>Bacteria</taxon>
        <taxon>Bacillati</taxon>
        <taxon>Bacillota</taxon>
        <taxon>Bacilli</taxon>
        <taxon>Bacillales</taxon>
        <taxon>Bacillaceae</taxon>
        <taxon>Bacillus</taxon>
        <taxon>Bacillus cereus group</taxon>
    </lineage>
</organism>
<evidence type="ECO:0000313" key="1">
    <source>
        <dbReference type="EMBL" id="OTY77150.1"/>
    </source>
</evidence>
<dbReference type="AlphaFoldDB" id="A0A2C9YR92"/>